<sequence length="234" mass="26112">MVDNATNNDYTLGEAIEKNASKIKSSALLQAIGAVENGKSGIYYQETVTAAPDFDEEAVAMDEEDDELGTTPLGLRASFRKIIRAVISNPQHRQQSYKILSPPNPFIVTNRDLRTKLKKKLAALPEEANPELVQGFNNAHRKLSDYYYKYDQSPVDIWAIHYAGGVDITEYLEEQQTALRKYFDDNYPAASSTSRRTTTASAPNTGAKKAAPQLHNINQGSDEDEDSDEPLRYF</sequence>
<dbReference type="AlphaFoldDB" id="A0AAD6S2Q5"/>
<accession>A0AAD6S2Q5</accession>
<proteinExistence type="predicted"/>
<evidence type="ECO:0000256" key="1">
    <source>
        <dbReference type="SAM" id="MobiDB-lite"/>
    </source>
</evidence>
<comment type="caution">
    <text evidence="2">The sequence shown here is derived from an EMBL/GenBank/DDBJ whole genome shotgun (WGS) entry which is preliminary data.</text>
</comment>
<gene>
    <name evidence="2" type="ORF">C8F04DRAFT_1199885</name>
</gene>
<evidence type="ECO:0000313" key="2">
    <source>
        <dbReference type="EMBL" id="KAJ7017817.1"/>
    </source>
</evidence>
<dbReference type="Proteomes" id="UP001218188">
    <property type="component" value="Unassembled WGS sequence"/>
</dbReference>
<feature type="compositionally biased region" description="Low complexity" evidence="1">
    <location>
        <begin position="189"/>
        <end position="202"/>
    </location>
</feature>
<name>A0AAD6S2Q5_9AGAR</name>
<organism evidence="2 3">
    <name type="scientific">Mycena alexandri</name>
    <dbReference type="NCBI Taxonomy" id="1745969"/>
    <lineage>
        <taxon>Eukaryota</taxon>
        <taxon>Fungi</taxon>
        <taxon>Dikarya</taxon>
        <taxon>Basidiomycota</taxon>
        <taxon>Agaricomycotina</taxon>
        <taxon>Agaricomycetes</taxon>
        <taxon>Agaricomycetidae</taxon>
        <taxon>Agaricales</taxon>
        <taxon>Marasmiineae</taxon>
        <taxon>Mycenaceae</taxon>
        <taxon>Mycena</taxon>
    </lineage>
</organism>
<reference evidence="2" key="1">
    <citation type="submission" date="2023-03" db="EMBL/GenBank/DDBJ databases">
        <title>Massive genome expansion in bonnet fungi (Mycena s.s.) driven by repeated elements and novel gene families across ecological guilds.</title>
        <authorList>
            <consortium name="Lawrence Berkeley National Laboratory"/>
            <person name="Harder C.B."/>
            <person name="Miyauchi S."/>
            <person name="Viragh M."/>
            <person name="Kuo A."/>
            <person name="Thoen E."/>
            <person name="Andreopoulos B."/>
            <person name="Lu D."/>
            <person name="Skrede I."/>
            <person name="Drula E."/>
            <person name="Henrissat B."/>
            <person name="Morin E."/>
            <person name="Kohler A."/>
            <person name="Barry K."/>
            <person name="LaButti K."/>
            <person name="Morin E."/>
            <person name="Salamov A."/>
            <person name="Lipzen A."/>
            <person name="Mereny Z."/>
            <person name="Hegedus B."/>
            <person name="Baldrian P."/>
            <person name="Stursova M."/>
            <person name="Weitz H."/>
            <person name="Taylor A."/>
            <person name="Grigoriev I.V."/>
            <person name="Nagy L.G."/>
            <person name="Martin F."/>
            <person name="Kauserud H."/>
        </authorList>
    </citation>
    <scope>NUCLEOTIDE SEQUENCE</scope>
    <source>
        <strain evidence="2">CBHHK200</strain>
    </source>
</reference>
<evidence type="ECO:0000313" key="3">
    <source>
        <dbReference type="Proteomes" id="UP001218188"/>
    </source>
</evidence>
<protein>
    <submittedName>
        <fullName evidence="2">Uncharacterized protein</fullName>
    </submittedName>
</protein>
<keyword evidence="3" id="KW-1185">Reference proteome</keyword>
<feature type="region of interest" description="Disordered" evidence="1">
    <location>
        <begin position="187"/>
        <end position="234"/>
    </location>
</feature>
<dbReference type="EMBL" id="JARJCM010000377">
    <property type="protein sequence ID" value="KAJ7017817.1"/>
    <property type="molecule type" value="Genomic_DNA"/>
</dbReference>